<feature type="domain" description="Serpin" evidence="9">
    <location>
        <begin position="35"/>
        <end position="427"/>
    </location>
</feature>
<keyword evidence="11" id="KW-1185">Reference proteome</keyword>
<dbReference type="InterPro" id="IPR036186">
    <property type="entry name" value="Serpin_sf"/>
</dbReference>
<evidence type="ECO:0000259" key="9">
    <source>
        <dbReference type="SMART" id="SM00093"/>
    </source>
</evidence>
<dbReference type="GO" id="GO:0005615">
    <property type="term" value="C:extracellular space"/>
    <property type="evidence" value="ECO:0007669"/>
    <property type="project" value="InterPro"/>
</dbReference>
<dbReference type="PANTHER" id="PTHR11461">
    <property type="entry name" value="SERINE PROTEASE INHIBITOR, SERPIN"/>
    <property type="match status" value="1"/>
</dbReference>
<dbReference type="OMA" id="FINDSVH"/>
<evidence type="ECO:0000256" key="5">
    <source>
        <dbReference type="ARBA" id="ARBA00022900"/>
    </source>
</evidence>
<accession>A0A9J6GFB7</accession>
<evidence type="ECO:0000256" key="3">
    <source>
        <dbReference type="ARBA" id="ARBA00022525"/>
    </source>
</evidence>
<dbReference type="SUPFAM" id="SSF56574">
    <property type="entry name" value="Serpins"/>
    <property type="match status" value="1"/>
</dbReference>
<proteinExistence type="inferred from homology"/>
<dbReference type="SMART" id="SM00093">
    <property type="entry name" value="SERPIN"/>
    <property type="match status" value="1"/>
</dbReference>
<dbReference type="Gene3D" id="3.30.497.10">
    <property type="entry name" value="Antithrombin, subunit I, domain 2"/>
    <property type="match status" value="2"/>
</dbReference>
<dbReference type="VEuPathDB" id="VectorBase:HLOH_041657"/>
<evidence type="ECO:0000313" key="11">
    <source>
        <dbReference type="Proteomes" id="UP000821853"/>
    </source>
</evidence>
<dbReference type="AlphaFoldDB" id="A0A9J6GFB7"/>
<dbReference type="CDD" id="cd00172">
    <property type="entry name" value="serpin"/>
    <property type="match status" value="1"/>
</dbReference>
<evidence type="ECO:0000256" key="2">
    <source>
        <dbReference type="ARBA" id="ARBA00009500"/>
    </source>
</evidence>
<reference evidence="10 11" key="1">
    <citation type="journal article" date="2020" name="Cell">
        <title>Large-Scale Comparative Analyses of Tick Genomes Elucidate Their Genetic Diversity and Vector Capacities.</title>
        <authorList>
            <consortium name="Tick Genome and Microbiome Consortium (TIGMIC)"/>
            <person name="Jia N."/>
            <person name="Wang J."/>
            <person name="Shi W."/>
            <person name="Du L."/>
            <person name="Sun Y."/>
            <person name="Zhan W."/>
            <person name="Jiang J.F."/>
            <person name="Wang Q."/>
            <person name="Zhang B."/>
            <person name="Ji P."/>
            <person name="Bell-Sakyi L."/>
            <person name="Cui X.M."/>
            <person name="Yuan T.T."/>
            <person name="Jiang B.G."/>
            <person name="Yang W.F."/>
            <person name="Lam T.T."/>
            <person name="Chang Q.C."/>
            <person name="Ding S.J."/>
            <person name="Wang X.J."/>
            <person name="Zhu J.G."/>
            <person name="Ruan X.D."/>
            <person name="Zhao L."/>
            <person name="Wei J.T."/>
            <person name="Ye R.Z."/>
            <person name="Que T.C."/>
            <person name="Du C.H."/>
            <person name="Zhou Y.H."/>
            <person name="Cheng J.X."/>
            <person name="Dai P.F."/>
            <person name="Guo W.B."/>
            <person name="Han X.H."/>
            <person name="Huang E.J."/>
            <person name="Li L.F."/>
            <person name="Wei W."/>
            <person name="Gao Y.C."/>
            <person name="Liu J.Z."/>
            <person name="Shao H.Z."/>
            <person name="Wang X."/>
            <person name="Wang C.C."/>
            <person name="Yang T.C."/>
            <person name="Huo Q.B."/>
            <person name="Li W."/>
            <person name="Chen H.Y."/>
            <person name="Chen S.E."/>
            <person name="Zhou L.G."/>
            <person name="Ni X.B."/>
            <person name="Tian J.H."/>
            <person name="Sheng Y."/>
            <person name="Liu T."/>
            <person name="Pan Y.S."/>
            <person name="Xia L.Y."/>
            <person name="Li J."/>
            <person name="Zhao F."/>
            <person name="Cao W.C."/>
        </authorList>
    </citation>
    <scope>NUCLEOTIDE SEQUENCE [LARGE SCALE GENOMIC DNA]</scope>
    <source>
        <strain evidence="10">HaeL-2018</strain>
    </source>
</reference>
<dbReference type="Pfam" id="PF00079">
    <property type="entry name" value="Serpin"/>
    <property type="match status" value="2"/>
</dbReference>
<comment type="caution">
    <text evidence="10">The sequence shown here is derived from an EMBL/GenBank/DDBJ whole genome shotgun (WGS) entry which is preliminary data.</text>
</comment>
<feature type="compositionally biased region" description="Polar residues" evidence="8">
    <location>
        <begin position="148"/>
        <end position="165"/>
    </location>
</feature>
<feature type="region of interest" description="Disordered" evidence="8">
    <location>
        <begin position="145"/>
        <end position="171"/>
    </location>
</feature>
<sequence length="431" mass="47695">MILVERELSGQRSRRRSSTRKADAKLSNAILQLGIDLHRAVHSGCKAGDEPKDNLLLSPYQIASALQLLYTGAQGDTAAQIGRAIGWPPQLSSKAKKRVSRYFARRDHHVMQGDAKSGFKSYYDCCLHRERGVALKTEFEAMLATGKASPSRQQSEESNTESSAPSRRRRMRCREHDFVNDSVHQRWKMEAQLTQAVPLLKGCGSYECLPWGSVGENTSLVLLCALGVKGRWRRRFDPAQVREGVFYEPANGELGCTDDQFCPRPVVMMHQTGCFRMADCGELEATALELPYKHAQRTLIILLPQRRDGLDALEARMTAAALAECIKNLKRRPYVDVSLPKFHMHSVADLVASLSSMGVDALFQKGVADLSGMCSTEGVALSSARHVAAFRASWKGASVARRRLRSLPPSTRSSPWTDLFCSWCAASGPTP</sequence>
<keyword evidence="5" id="KW-0722">Serine protease inhibitor</keyword>
<evidence type="ECO:0000256" key="1">
    <source>
        <dbReference type="ARBA" id="ARBA00004613"/>
    </source>
</evidence>
<dbReference type="OrthoDB" id="10063692at2759"/>
<evidence type="ECO:0000256" key="4">
    <source>
        <dbReference type="ARBA" id="ARBA00022690"/>
    </source>
</evidence>
<dbReference type="Proteomes" id="UP000821853">
    <property type="component" value="Unassembled WGS sequence"/>
</dbReference>
<dbReference type="InterPro" id="IPR042185">
    <property type="entry name" value="Serpin_sf_2"/>
</dbReference>
<dbReference type="InterPro" id="IPR023796">
    <property type="entry name" value="Serpin_dom"/>
</dbReference>
<dbReference type="InterPro" id="IPR000215">
    <property type="entry name" value="Serpin_fam"/>
</dbReference>
<comment type="similarity">
    <text evidence="2 7">Belongs to the serpin family.</text>
</comment>
<gene>
    <name evidence="10" type="ORF">HPB48_008263</name>
</gene>
<protein>
    <recommendedName>
        <fullName evidence="9">Serpin domain-containing protein</fullName>
    </recommendedName>
</protein>
<name>A0A9J6GFB7_HAELO</name>
<comment type="subcellular location">
    <subcellularLocation>
        <location evidence="1">Secreted</location>
    </subcellularLocation>
</comment>
<dbReference type="SMR" id="A0A9J6GFB7"/>
<keyword evidence="3" id="KW-0964">Secreted</keyword>
<evidence type="ECO:0000256" key="7">
    <source>
        <dbReference type="RuleBase" id="RU000411"/>
    </source>
</evidence>
<dbReference type="EMBL" id="JABSTR010000008">
    <property type="protein sequence ID" value="KAH9377134.1"/>
    <property type="molecule type" value="Genomic_DNA"/>
</dbReference>
<evidence type="ECO:0000313" key="10">
    <source>
        <dbReference type="EMBL" id="KAH9377134.1"/>
    </source>
</evidence>
<evidence type="ECO:0000256" key="8">
    <source>
        <dbReference type="SAM" id="MobiDB-lite"/>
    </source>
</evidence>
<dbReference type="InterPro" id="IPR042178">
    <property type="entry name" value="Serpin_sf_1"/>
</dbReference>
<dbReference type="Gene3D" id="2.30.39.10">
    <property type="entry name" value="Alpha-1-antitrypsin, domain 1"/>
    <property type="match status" value="1"/>
</dbReference>
<feature type="region of interest" description="Disordered" evidence="8">
    <location>
        <begin position="1"/>
        <end position="23"/>
    </location>
</feature>
<keyword evidence="6" id="KW-0325">Glycoprotein</keyword>
<keyword evidence="4" id="KW-0646">Protease inhibitor</keyword>
<organism evidence="10 11">
    <name type="scientific">Haemaphysalis longicornis</name>
    <name type="common">Bush tick</name>
    <dbReference type="NCBI Taxonomy" id="44386"/>
    <lineage>
        <taxon>Eukaryota</taxon>
        <taxon>Metazoa</taxon>
        <taxon>Ecdysozoa</taxon>
        <taxon>Arthropoda</taxon>
        <taxon>Chelicerata</taxon>
        <taxon>Arachnida</taxon>
        <taxon>Acari</taxon>
        <taxon>Parasitiformes</taxon>
        <taxon>Ixodida</taxon>
        <taxon>Ixodoidea</taxon>
        <taxon>Ixodidae</taxon>
        <taxon>Haemaphysalinae</taxon>
        <taxon>Haemaphysalis</taxon>
    </lineage>
</organism>
<dbReference type="PANTHER" id="PTHR11461:SF211">
    <property type="entry name" value="GH10112P-RELATED"/>
    <property type="match status" value="1"/>
</dbReference>
<dbReference type="GO" id="GO:0004867">
    <property type="term" value="F:serine-type endopeptidase inhibitor activity"/>
    <property type="evidence" value="ECO:0007669"/>
    <property type="project" value="UniProtKB-KW"/>
</dbReference>
<evidence type="ECO:0000256" key="6">
    <source>
        <dbReference type="ARBA" id="ARBA00023180"/>
    </source>
</evidence>